<evidence type="ECO:0008006" key="4">
    <source>
        <dbReference type="Google" id="ProtNLM"/>
    </source>
</evidence>
<organism evidence="2 3">
    <name type="scientific">Campylobacter suis</name>
    <dbReference type="NCBI Taxonomy" id="2790657"/>
    <lineage>
        <taxon>Bacteria</taxon>
        <taxon>Pseudomonadati</taxon>
        <taxon>Campylobacterota</taxon>
        <taxon>Epsilonproteobacteria</taxon>
        <taxon>Campylobacterales</taxon>
        <taxon>Campylobacteraceae</taxon>
        <taxon>Campylobacter</taxon>
    </lineage>
</organism>
<dbReference type="Pfam" id="PF04143">
    <property type="entry name" value="Sulf_transp"/>
    <property type="match status" value="1"/>
</dbReference>
<dbReference type="Proteomes" id="UP000789359">
    <property type="component" value="Unassembled WGS sequence"/>
</dbReference>
<feature type="transmembrane region" description="Helical" evidence="1">
    <location>
        <begin position="330"/>
        <end position="348"/>
    </location>
</feature>
<comment type="caution">
    <text evidence="2">The sequence shown here is derived from an EMBL/GenBank/DDBJ whole genome shotgun (WGS) entry which is preliminary data.</text>
</comment>
<dbReference type="EMBL" id="CAJHOE010000001">
    <property type="protein sequence ID" value="CAD7286317.1"/>
    <property type="molecule type" value="Genomic_DNA"/>
</dbReference>
<feature type="transmembrane region" description="Helical" evidence="1">
    <location>
        <begin position="87"/>
        <end position="110"/>
    </location>
</feature>
<evidence type="ECO:0000313" key="3">
    <source>
        <dbReference type="Proteomes" id="UP000789359"/>
    </source>
</evidence>
<feature type="transmembrane region" description="Helical" evidence="1">
    <location>
        <begin position="192"/>
        <end position="210"/>
    </location>
</feature>
<keyword evidence="1" id="KW-0812">Transmembrane</keyword>
<keyword evidence="1" id="KW-1133">Transmembrane helix</keyword>
<dbReference type="NCBIfam" id="TIGR04112">
    <property type="entry name" value="seleno_YedE"/>
    <property type="match status" value="1"/>
</dbReference>
<feature type="transmembrane region" description="Helical" evidence="1">
    <location>
        <begin position="151"/>
        <end position="172"/>
    </location>
</feature>
<feature type="transmembrane region" description="Helical" evidence="1">
    <location>
        <begin position="122"/>
        <end position="139"/>
    </location>
</feature>
<proteinExistence type="predicted"/>
<evidence type="ECO:0000313" key="2">
    <source>
        <dbReference type="EMBL" id="CAD7286317.1"/>
    </source>
</evidence>
<accession>A0ABN7K1F7</accession>
<name>A0ABN7K1F7_9BACT</name>
<keyword evidence="3" id="KW-1185">Reference proteome</keyword>
<feature type="transmembrane region" description="Helical" evidence="1">
    <location>
        <begin position="298"/>
        <end position="318"/>
    </location>
</feature>
<feature type="transmembrane region" description="Helical" evidence="1">
    <location>
        <begin position="231"/>
        <end position="254"/>
    </location>
</feature>
<keyword evidence="1" id="KW-0472">Membrane</keyword>
<dbReference type="InterPro" id="IPR026366">
    <property type="entry name" value="Seleno_YedE"/>
</dbReference>
<sequence length="353" mass="36791">MDTIKWYVAAGAALGGLGALLVFLGNPANMGICAACFLRDSAGALGLHNVGALQYLRPEIIGLMVGGFLSSIFWTKEFLPSTGSSPFVRFFLGVFAMIGCLVFLGCPWRAFLRLGGGDMSAIAGVAGLVVGVFAGFNFKKLGYGLTKPSQISAGVGILPVAIGVLLLLALIFGLKAGENGALFSSTKGPGSMHASIFASFGIAVIVGILMQKSKFCSTGAFGSMFKGEFKMFSGVLSIIVFASIVNLALGQYKFGFEDQPIAHNQTIWNFLGMVLAGLCFSLSEGCPGKHLVQMGTGNLSSAIFVIGMTAGAAFAHNFMLASSPKGITPFAPYALAVGFIFAVYVGVFNKKRE</sequence>
<dbReference type="RefSeq" id="WP_230055957.1">
    <property type="nucleotide sequence ID" value="NZ_CAJHOE010000001.1"/>
</dbReference>
<feature type="transmembrane region" description="Helical" evidence="1">
    <location>
        <begin position="59"/>
        <end position="75"/>
    </location>
</feature>
<protein>
    <recommendedName>
        <fullName evidence="4">YedE-related selenium metabolism membrane protein</fullName>
    </recommendedName>
</protein>
<reference evidence="2 3" key="1">
    <citation type="submission" date="2020-11" db="EMBL/GenBank/DDBJ databases">
        <authorList>
            <person name="Peeters C."/>
        </authorList>
    </citation>
    <scope>NUCLEOTIDE SEQUENCE [LARGE SCALE GENOMIC DNA]</scope>
    <source>
        <strain evidence="2 3">LMG 8286</strain>
    </source>
</reference>
<dbReference type="InterPro" id="IPR007272">
    <property type="entry name" value="Sulf_transp_TsuA/YedE"/>
</dbReference>
<gene>
    <name evidence="2" type="ORF">LMG8286_00148</name>
</gene>
<feature type="transmembrane region" description="Helical" evidence="1">
    <location>
        <begin position="266"/>
        <end position="286"/>
    </location>
</feature>
<evidence type="ECO:0000256" key="1">
    <source>
        <dbReference type="SAM" id="Phobius"/>
    </source>
</evidence>